<dbReference type="GO" id="GO:0005737">
    <property type="term" value="C:cytoplasm"/>
    <property type="evidence" value="ECO:0007669"/>
    <property type="project" value="TreeGrafter"/>
</dbReference>
<comment type="similarity">
    <text evidence="2">Belongs to the zinc-containing alcohol dehydrogenase family.</text>
</comment>
<dbReference type="CDD" id="cd08296">
    <property type="entry name" value="CAD_like"/>
    <property type="match status" value="1"/>
</dbReference>
<dbReference type="FunFam" id="3.40.50.720:FF:000039">
    <property type="entry name" value="Alcohol dehydrogenase AdhP"/>
    <property type="match status" value="1"/>
</dbReference>
<dbReference type="Proteomes" id="UP000237144">
    <property type="component" value="Unassembled WGS sequence"/>
</dbReference>
<accession>A0A2S5BHQ8</accession>
<keyword evidence="9" id="KW-1185">Reference proteome</keyword>
<dbReference type="Gene3D" id="3.40.50.720">
    <property type="entry name" value="NAD(P)-binding Rossmann-like Domain"/>
    <property type="match status" value="1"/>
</dbReference>
<keyword evidence="4" id="KW-0862">Zinc</keyword>
<dbReference type="PANTHER" id="PTHR42940:SF7">
    <property type="entry name" value="ALCOHOL DEHYDROGENASE-LIKE N-TERMINAL DOMAIN-CONTAINING PROTEIN"/>
    <property type="match status" value="1"/>
</dbReference>
<reference evidence="8 9" key="1">
    <citation type="journal article" date="2018" name="Front. Microbiol.">
        <title>Prospects for Fungal Bioremediation of Acidic Radioactive Waste Sites: Characterization and Genome Sequence of Rhodotorula taiwanensis MD1149.</title>
        <authorList>
            <person name="Tkavc R."/>
            <person name="Matrosova V.Y."/>
            <person name="Grichenko O.E."/>
            <person name="Gostincar C."/>
            <person name="Volpe R.P."/>
            <person name="Klimenkova P."/>
            <person name="Gaidamakova E.K."/>
            <person name="Zhou C.E."/>
            <person name="Stewart B.J."/>
            <person name="Lyman M.G."/>
            <person name="Malfatti S.A."/>
            <person name="Rubinfeld B."/>
            <person name="Courtot M."/>
            <person name="Singh J."/>
            <person name="Dalgard C.L."/>
            <person name="Hamilton T."/>
            <person name="Frey K.G."/>
            <person name="Gunde-Cimerman N."/>
            <person name="Dugan L."/>
            <person name="Daly M.J."/>
        </authorList>
    </citation>
    <scope>NUCLEOTIDE SEQUENCE [LARGE SCALE GENOMIC DNA]</scope>
    <source>
        <strain evidence="8 9">MD1149</strain>
    </source>
</reference>
<organism evidence="8 9">
    <name type="scientific">Rhodotorula taiwanensis</name>
    <dbReference type="NCBI Taxonomy" id="741276"/>
    <lineage>
        <taxon>Eukaryota</taxon>
        <taxon>Fungi</taxon>
        <taxon>Dikarya</taxon>
        <taxon>Basidiomycota</taxon>
        <taxon>Pucciniomycotina</taxon>
        <taxon>Microbotryomycetes</taxon>
        <taxon>Sporidiobolales</taxon>
        <taxon>Sporidiobolaceae</taxon>
        <taxon>Rhodotorula</taxon>
    </lineage>
</organism>
<name>A0A2S5BHQ8_9BASI</name>
<evidence type="ECO:0000313" key="8">
    <source>
        <dbReference type="EMBL" id="POY76285.1"/>
    </source>
</evidence>
<evidence type="ECO:0000256" key="6">
    <source>
        <dbReference type="ARBA" id="ARBA00023027"/>
    </source>
</evidence>
<dbReference type="InterPro" id="IPR020843">
    <property type="entry name" value="ER"/>
</dbReference>
<evidence type="ECO:0000256" key="3">
    <source>
        <dbReference type="ARBA" id="ARBA00022723"/>
    </source>
</evidence>
<dbReference type="AlphaFoldDB" id="A0A2S5BHQ8"/>
<dbReference type="SUPFAM" id="SSF50129">
    <property type="entry name" value="GroES-like"/>
    <property type="match status" value="1"/>
</dbReference>
<gene>
    <name evidence="8" type="ORF">BMF94_0480</name>
</gene>
<feature type="domain" description="Enoyl reductase (ER)" evidence="7">
    <location>
        <begin position="37"/>
        <end position="357"/>
    </location>
</feature>
<dbReference type="EMBL" id="PJQD01000005">
    <property type="protein sequence ID" value="POY76285.1"/>
    <property type="molecule type" value="Genomic_DNA"/>
</dbReference>
<sequence>MLSAAQSALHTVTNQLNKLTMPSIPQTYKGAVVEEKGGKFVIKDIDYKKPEEGKIVIKVLASGVCHSDSIVVEQLMPTGLPRIPGHEIIGRVVEVPSSEKRWKVGQLVGSGWHGGHCFSCRQCDKGDYVTCDQANINGVVTDGGHAEYATLRREAVLAIPDGIEPAKAAPLLCAGVTVYNSIRNMDVRPGDVVAVQGIGGLGHLAIQVANKMGCKTVALSGSDSKKALATELGAHVYIDSSKEDPAEALQKLGGAKVIACTAPSGELMASVIGGLAVNGQLVILGVGGKVEIPMMPMIQKRLSVRGWPSGTPADELDTIEFAMTTGVDTRIETYPLDKVQDAYDSMMNNKARFRSVIVFDE</sequence>
<dbReference type="Pfam" id="PF08240">
    <property type="entry name" value="ADH_N"/>
    <property type="match status" value="1"/>
</dbReference>
<evidence type="ECO:0000256" key="5">
    <source>
        <dbReference type="ARBA" id="ARBA00023002"/>
    </source>
</evidence>
<comment type="caution">
    <text evidence="8">The sequence shown here is derived from an EMBL/GenBank/DDBJ whole genome shotgun (WGS) entry which is preliminary data.</text>
</comment>
<evidence type="ECO:0000256" key="2">
    <source>
        <dbReference type="ARBA" id="ARBA00008072"/>
    </source>
</evidence>
<dbReference type="GO" id="GO:0046872">
    <property type="term" value="F:metal ion binding"/>
    <property type="evidence" value="ECO:0007669"/>
    <property type="project" value="UniProtKB-KW"/>
</dbReference>
<dbReference type="InterPro" id="IPR036291">
    <property type="entry name" value="NAD(P)-bd_dom_sf"/>
</dbReference>
<dbReference type="Pfam" id="PF00107">
    <property type="entry name" value="ADH_zinc_N"/>
    <property type="match status" value="1"/>
</dbReference>
<evidence type="ECO:0000256" key="4">
    <source>
        <dbReference type="ARBA" id="ARBA00022833"/>
    </source>
</evidence>
<keyword evidence="3" id="KW-0479">Metal-binding</keyword>
<dbReference type="InterPro" id="IPR013154">
    <property type="entry name" value="ADH-like_N"/>
</dbReference>
<evidence type="ECO:0000313" key="9">
    <source>
        <dbReference type="Proteomes" id="UP000237144"/>
    </source>
</evidence>
<proteinExistence type="inferred from homology"/>
<dbReference type="InterPro" id="IPR011032">
    <property type="entry name" value="GroES-like_sf"/>
</dbReference>
<evidence type="ECO:0000256" key="1">
    <source>
        <dbReference type="ARBA" id="ARBA00001947"/>
    </source>
</evidence>
<dbReference type="SUPFAM" id="SSF51735">
    <property type="entry name" value="NAD(P)-binding Rossmann-fold domains"/>
    <property type="match status" value="1"/>
</dbReference>
<dbReference type="OrthoDB" id="1560166at2759"/>
<comment type="cofactor">
    <cofactor evidence="1">
        <name>Zn(2+)</name>
        <dbReference type="ChEBI" id="CHEBI:29105"/>
    </cofactor>
</comment>
<dbReference type="InterPro" id="IPR013149">
    <property type="entry name" value="ADH-like_C"/>
</dbReference>
<keyword evidence="6" id="KW-0520">NAD</keyword>
<keyword evidence="5" id="KW-0560">Oxidoreductase</keyword>
<dbReference type="SMART" id="SM00829">
    <property type="entry name" value="PKS_ER"/>
    <property type="match status" value="1"/>
</dbReference>
<dbReference type="Gene3D" id="3.90.180.10">
    <property type="entry name" value="Medium-chain alcohol dehydrogenases, catalytic domain"/>
    <property type="match status" value="1"/>
</dbReference>
<dbReference type="GO" id="GO:0004022">
    <property type="term" value="F:alcohol dehydrogenase (NAD+) activity"/>
    <property type="evidence" value="ECO:0007669"/>
    <property type="project" value="TreeGrafter"/>
</dbReference>
<dbReference type="PANTHER" id="PTHR42940">
    <property type="entry name" value="ALCOHOL DEHYDROGENASE 1-RELATED"/>
    <property type="match status" value="1"/>
</dbReference>
<dbReference type="STRING" id="741276.A0A2S5BHQ8"/>
<evidence type="ECO:0000259" key="7">
    <source>
        <dbReference type="SMART" id="SM00829"/>
    </source>
</evidence>
<protein>
    <recommendedName>
        <fullName evidence="7">Enoyl reductase (ER) domain-containing protein</fullName>
    </recommendedName>
</protein>